<comment type="caution">
    <text evidence="1">The sequence shown here is derived from an EMBL/GenBank/DDBJ whole genome shotgun (WGS) entry which is preliminary data.</text>
</comment>
<reference evidence="2 3" key="2">
    <citation type="submission" date="2024-07" db="EMBL/GenBank/DDBJ databases">
        <authorList>
            <person name="Akdeniz Z."/>
        </authorList>
    </citation>
    <scope>NUCLEOTIDE SEQUENCE [LARGE SCALE GENOMIC DNA]</scope>
</reference>
<protein>
    <submittedName>
        <fullName evidence="2">Hypothetical_protein</fullName>
    </submittedName>
</protein>
<name>A0AA86QBL1_9EUKA</name>
<organism evidence="1">
    <name type="scientific">Hexamita inflata</name>
    <dbReference type="NCBI Taxonomy" id="28002"/>
    <lineage>
        <taxon>Eukaryota</taxon>
        <taxon>Metamonada</taxon>
        <taxon>Diplomonadida</taxon>
        <taxon>Hexamitidae</taxon>
        <taxon>Hexamitinae</taxon>
        <taxon>Hexamita</taxon>
    </lineage>
</organism>
<dbReference type="EMBL" id="CAXDID020000014">
    <property type="protein sequence ID" value="CAL5982009.1"/>
    <property type="molecule type" value="Genomic_DNA"/>
</dbReference>
<dbReference type="Proteomes" id="UP001642409">
    <property type="component" value="Unassembled WGS sequence"/>
</dbReference>
<sequence length="235" mass="27430">MTNVQTSQLIDIIASKFFIPRGTFLECRVAVQVMMLPDPLFQQLFVQLALDLNVSPADLIKTFFDHVVMTHFVVRPCFNRISLKLEVKEPKFKQTTSRTQSATSLDFQNNFSTALVDALTSSSRENLDFTDNAQLCKAVNQHFLKHGQVEIWRKVGEKFPEKNTQQLRDYYQKSFQRCMFQECISSQDKQLLCRLIDEMAGQKPSLIAERFFETVGTEKYFKRNIIMYVVNRRQM</sequence>
<keyword evidence="3" id="KW-1185">Reference proteome</keyword>
<evidence type="ECO:0000313" key="1">
    <source>
        <dbReference type="EMBL" id="CAI9952113.1"/>
    </source>
</evidence>
<dbReference type="AlphaFoldDB" id="A0AA86QBL1"/>
<evidence type="ECO:0000313" key="2">
    <source>
        <dbReference type="EMBL" id="CAL5982009.1"/>
    </source>
</evidence>
<accession>A0AA86QBL1</accession>
<evidence type="ECO:0000313" key="3">
    <source>
        <dbReference type="Proteomes" id="UP001642409"/>
    </source>
</evidence>
<gene>
    <name evidence="1" type="ORF">HINF_LOCUS39758</name>
    <name evidence="2" type="ORF">HINF_LOCUS6929</name>
</gene>
<reference evidence="1" key="1">
    <citation type="submission" date="2023-06" db="EMBL/GenBank/DDBJ databases">
        <authorList>
            <person name="Kurt Z."/>
        </authorList>
    </citation>
    <scope>NUCLEOTIDE SEQUENCE</scope>
</reference>
<dbReference type="EMBL" id="CATOUU010000831">
    <property type="protein sequence ID" value="CAI9952113.1"/>
    <property type="molecule type" value="Genomic_DNA"/>
</dbReference>
<proteinExistence type="predicted"/>